<evidence type="ECO:0000256" key="4">
    <source>
        <dbReference type="ARBA" id="ARBA00013266"/>
    </source>
</evidence>
<keyword evidence="6" id="KW-0963">Cytoplasm</keyword>
<comment type="pathway">
    <text evidence="2">Amino-acid biosynthesis; L-cysteine biosynthesis; L-cysteine from L-serine: step 1/2.</text>
</comment>
<comment type="catalytic activity">
    <reaction evidence="12">
        <text>L-serine + acetyl-CoA = O-acetyl-L-serine + CoA</text>
        <dbReference type="Rhea" id="RHEA:24560"/>
        <dbReference type="ChEBI" id="CHEBI:33384"/>
        <dbReference type="ChEBI" id="CHEBI:57287"/>
        <dbReference type="ChEBI" id="CHEBI:57288"/>
        <dbReference type="ChEBI" id="CHEBI:58340"/>
        <dbReference type="EC" id="2.3.1.30"/>
    </reaction>
</comment>
<dbReference type="PROSITE" id="PS00101">
    <property type="entry name" value="HEXAPEP_TRANSFERASES"/>
    <property type="match status" value="1"/>
</dbReference>
<dbReference type="EMBL" id="CAEZVB010000064">
    <property type="protein sequence ID" value="CAB4626067.1"/>
    <property type="molecule type" value="Genomic_DNA"/>
</dbReference>
<dbReference type="InterPro" id="IPR011004">
    <property type="entry name" value="Trimer_LpxA-like_sf"/>
</dbReference>
<dbReference type="InterPro" id="IPR005881">
    <property type="entry name" value="Ser_O-AcTrfase"/>
</dbReference>
<accession>A0A6J6MRD0</accession>
<dbReference type="InterPro" id="IPR045304">
    <property type="entry name" value="LbH_SAT"/>
</dbReference>
<keyword evidence="11" id="KW-0012">Acyltransferase</keyword>
<dbReference type="FunFam" id="2.160.10.10:FF:000007">
    <property type="entry name" value="Serine acetyltransferase"/>
    <property type="match status" value="1"/>
</dbReference>
<keyword evidence="7" id="KW-0028">Amino-acid biosynthesis</keyword>
<dbReference type="SUPFAM" id="SSF51161">
    <property type="entry name" value="Trimeric LpxA-like enzymes"/>
    <property type="match status" value="1"/>
</dbReference>
<dbReference type="NCBIfam" id="NF041874">
    <property type="entry name" value="EPS_EpsC"/>
    <property type="match status" value="1"/>
</dbReference>
<evidence type="ECO:0000256" key="9">
    <source>
        <dbReference type="ARBA" id="ARBA00022737"/>
    </source>
</evidence>
<dbReference type="NCBIfam" id="TIGR01172">
    <property type="entry name" value="cysE"/>
    <property type="match status" value="1"/>
</dbReference>
<dbReference type="InterPro" id="IPR001451">
    <property type="entry name" value="Hexapep"/>
</dbReference>
<evidence type="ECO:0000256" key="8">
    <source>
        <dbReference type="ARBA" id="ARBA00022679"/>
    </source>
</evidence>
<name>A0A6J6MRD0_9ZZZZ</name>
<evidence type="ECO:0000256" key="10">
    <source>
        <dbReference type="ARBA" id="ARBA00023192"/>
    </source>
</evidence>
<keyword evidence="10" id="KW-0198">Cysteine biosynthesis</keyword>
<evidence type="ECO:0000256" key="3">
    <source>
        <dbReference type="ARBA" id="ARBA00007274"/>
    </source>
</evidence>
<evidence type="ECO:0000256" key="7">
    <source>
        <dbReference type="ARBA" id="ARBA00022605"/>
    </source>
</evidence>
<protein>
    <recommendedName>
        <fullName evidence="5">Serine acetyltransferase</fullName>
        <ecNumber evidence="4">2.3.1.30</ecNumber>
    </recommendedName>
</protein>
<keyword evidence="9" id="KW-0677">Repeat</keyword>
<dbReference type="EC" id="2.3.1.30" evidence="4"/>
<evidence type="ECO:0000256" key="2">
    <source>
        <dbReference type="ARBA" id="ARBA00004876"/>
    </source>
</evidence>
<organism evidence="14">
    <name type="scientific">freshwater metagenome</name>
    <dbReference type="NCBI Taxonomy" id="449393"/>
    <lineage>
        <taxon>unclassified sequences</taxon>
        <taxon>metagenomes</taxon>
        <taxon>ecological metagenomes</taxon>
    </lineage>
</organism>
<dbReference type="GO" id="GO:0009001">
    <property type="term" value="F:serine O-acetyltransferase activity"/>
    <property type="evidence" value="ECO:0007669"/>
    <property type="project" value="UniProtKB-EC"/>
</dbReference>
<evidence type="ECO:0000256" key="12">
    <source>
        <dbReference type="ARBA" id="ARBA00049486"/>
    </source>
</evidence>
<gene>
    <name evidence="13" type="ORF">UFOPK1908_01177</name>
    <name evidence="14" type="ORF">UFOPK2282_01380</name>
    <name evidence="15" type="ORF">UFOPK3576_00971</name>
</gene>
<dbReference type="FunFam" id="1.10.3130.10:FF:000003">
    <property type="entry name" value="Serine acetyltransferase"/>
    <property type="match status" value="1"/>
</dbReference>
<dbReference type="GO" id="GO:0006535">
    <property type="term" value="P:cysteine biosynthetic process from serine"/>
    <property type="evidence" value="ECO:0007669"/>
    <property type="project" value="InterPro"/>
</dbReference>
<comment type="similarity">
    <text evidence="3">Belongs to the transferase hexapeptide repeat family.</text>
</comment>
<evidence type="ECO:0000313" key="15">
    <source>
        <dbReference type="EMBL" id="CAB4908982.1"/>
    </source>
</evidence>
<dbReference type="Gene3D" id="2.160.10.10">
    <property type="entry name" value="Hexapeptide repeat proteins"/>
    <property type="match status" value="1"/>
</dbReference>
<evidence type="ECO:0000313" key="14">
    <source>
        <dbReference type="EMBL" id="CAB4676336.1"/>
    </source>
</evidence>
<dbReference type="InterPro" id="IPR053376">
    <property type="entry name" value="Serine_acetyltransferase"/>
</dbReference>
<evidence type="ECO:0000256" key="5">
    <source>
        <dbReference type="ARBA" id="ARBA00018522"/>
    </source>
</evidence>
<evidence type="ECO:0000256" key="1">
    <source>
        <dbReference type="ARBA" id="ARBA00004496"/>
    </source>
</evidence>
<dbReference type="InterPro" id="IPR042122">
    <property type="entry name" value="Ser_AcTrfase_N_sf"/>
</dbReference>
<dbReference type="AlphaFoldDB" id="A0A6J6MRD0"/>
<comment type="subcellular location">
    <subcellularLocation>
        <location evidence="1">Cytoplasm</location>
    </subcellularLocation>
</comment>
<evidence type="ECO:0000256" key="6">
    <source>
        <dbReference type="ARBA" id="ARBA00022490"/>
    </source>
</evidence>
<dbReference type="Pfam" id="PF00132">
    <property type="entry name" value="Hexapep"/>
    <property type="match status" value="1"/>
</dbReference>
<sequence length="243" mass="25331">MSFLPQGLVSFLAQAKEDVESVLERDPAARSAVEVALLYPGVHAIWAHRLSNSLWKQGSYFPARAVSQVARAVTGVEIHPAATIGPRVFIDHGAGVVIGETSVVGADVTIYHGVTLGGTSLIHGKRHPTVGDRVTIGAGAKVLGDITVGADSRIGANAVLVRSVDPDSVVVGVPGQVVARAGVHTAQPKHDAQDRNAPDPVGSAVQELLARVEALETEVTGHVSPEGVYRPVDGVWESTDFSI</sequence>
<dbReference type="GO" id="GO:0005737">
    <property type="term" value="C:cytoplasm"/>
    <property type="evidence" value="ECO:0007669"/>
    <property type="project" value="UniProtKB-SubCell"/>
</dbReference>
<dbReference type="EMBL" id="CAFBMO010000037">
    <property type="protein sequence ID" value="CAB4908982.1"/>
    <property type="molecule type" value="Genomic_DNA"/>
</dbReference>
<dbReference type="Gene3D" id="1.10.3130.10">
    <property type="entry name" value="serine acetyltransferase, domain 1"/>
    <property type="match status" value="1"/>
</dbReference>
<dbReference type="CDD" id="cd03354">
    <property type="entry name" value="LbH_SAT"/>
    <property type="match status" value="1"/>
</dbReference>
<keyword evidence="8" id="KW-0808">Transferase</keyword>
<evidence type="ECO:0000313" key="13">
    <source>
        <dbReference type="EMBL" id="CAB4626067.1"/>
    </source>
</evidence>
<dbReference type="PANTHER" id="PTHR42811">
    <property type="entry name" value="SERINE ACETYLTRANSFERASE"/>
    <property type="match status" value="1"/>
</dbReference>
<reference evidence="14" key="1">
    <citation type="submission" date="2020-05" db="EMBL/GenBank/DDBJ databases">
        <authorList>
            <person name="Chiriac C."/>
            <person name="Salcher M."/>
            <person name="Ghai R."/>
            <person name="Kavagutti S V."/>
        </authorList>
    </citation>
    <scope>NUCLEOTIDE SEQUENCE</scope>
</reference>
<proteinExistence type="inferred from homology"/>
<evidence type="ECO:0000256" key="11">
    <source>
        <dbReference type="ARBA" id="ARBA00023315"/>
    </source>
</evidence>
<dbReference type="InterPro" id="IPR018357">
    <property type="entry name" value="Hexapep_transf_CS"/>
</dbReference>
<dbReference type="EMBL" id="CAEZWR010000208">
    <property type="protein sequence ID" value="CAB4676336.1"/>
    <property type="molecule type" value="Genomic_DNA"/>
</dbReference>